<keyword evidence="3" id="KW-0804">Transcription</keyword>
<dbReference type="Gene3D" id="1.10.10.10">
    <property type="entry name" value="Winged helix-like DNA-binding domain superfamily/Winged helix DNA-binding domain"/>
    <property type="match status" value="1"/>
</dbReference>
<name>A0A1R4G951_9MICO</name>
<keyword evidence="2" id="KW-0238">DNA-binding</keyword>
<dbReference type="InterPro" id="IPR019888">
    <property type="entry name" value="Tscrpt_reg_AsnC-like"/>
</dbReference>
<feature type="domain" description="HTH asnC-type" evidence="4">
    <location>
        <begin position="15"/>
        <end position="76"/>
    </location>
</feature>
<evidence type="ECO:0000256" key="3">
    <source>
        <dbReference type="ARBA" id="ARBA00023163"/>
    </source>
</evidence>
<evidence type="ECO:0000256" key="1">
    <source>
        <dbReference type="ARBA" id="ARBA00023015"/>
    </source>
</evidence>
<evidence type="ECO:0000313" key="5">
    <source>
        <dbReference type="EMBL" id="SJM64587.1"/>
    </source>
</evidence>
<accession>A0A1R4G951</accession>
<dbReference type="InterPro" id="IPR000485">
    <property type="entry name" value="AsnC-type_HTH_dom"/>
</dbReference>
<dbReference type="Pfam" id="PF01037">
    <property type="entry name" value="AsnC_trans_reg"/>
    <property type="match status" value="1"/>
</dbReference>
<keyword evidence="6" id="KW-1185">Reference proteome</keyword>
<dbReference type="PANTHER" id="PTHR30154:SF54">
    <property type="entry name" value="POSSIBLE TRANSCRIPTIONAL REGULATORY PROTEIN (PROBABLY LRP_ASNC-FAMILY)"/>
    <property type="match status" value="1"/>
</dbReference>
<dbReference type="PROSITE" id="PS50956">
    <property type="entry name" value="HTH_ASNC_2"/>
    <property type="match status" value="1"/>
</dbReference>
<keyword evidence="1" id="KW-0805">Transcription regulation</keyword>
<proteinExistence type="predicted"/>
<dbReference type="InterPro" id="IPR036390">
    <property type="entry name" value="WH_DNA-bd_sf"/>
</dbReference>
<dbReference type="AlphaFoldDB" id="A0A1R4G951"/>
<dbReference type="CDD" id="cd00090">
    <property type="entry name" value="HTH_ARSR"/>
    <property type="match status" value="1"/>
</dbReference>
<dbReference type="SUPFAM" id="SSF54909">
    <property type="entry name" value="Dimeric alpha+beta barrel"/>
    <property type="match status" value="1"/>
</dbReference>
<evidence type="ECO:0000259" key="4">
    <source>
        <dbReference type="PROSITE" id="PS50956"/>
    </source>
</evidence>
<dbReference type="PANTHER" id="PTHR30154">
    <property type="entry name" value="LEUCINE-RESPONSIVE REGULATORY PROTEIN"/>
    <property type="match status" value="1"/>
</dbReference>
<dbReference type="OrthoDB" id="4411089at2"/>
<organism evidence="5 6">
    <name type="scientific">Agrococcus casei LMG 22410</name>
    <dbReference type="NCBI Taxonomy" id="1255656"/>
    <lineage>
        <taxon>Bacteria</taxon>
        <taxon>Bacillati</taxon>
        <taxon>Actinomycetota</taxon>
        <taxon>Actinomycetes</taxon>
        <taxon>Micrococcales</taxon>
        <taxon>Microbacteriaceae</taxon>
        <taxon>Agrococcus</taxon>
    </lineage>
</organism>
<dbReference type="Pfam" id="PF13412">
    <property type="entry name" value="HTH_24"/>
    <property type="match status" value="1"/>
</dbReference>
<dbReference type="InterPro" id="IPR019887">
    <property type="entry name" value="Tscrpt_reg_AsnC/Lrp_C"/>
</dbReference>
<dbReference type="Proteomes" id="UP000195787">
    <property type="component" value="Unassembled WGS sequence"/>
</dbReference>
<dbReference type="SMART" id="SM00344">
    <property type="entry name" value="HTH_ASNC"/>
    <property type="match status" value="1"/>
</dbReference>
<dbReference type="GO" id="GO:0005829">
    <property type="term" value="C:cytosol"/>
    <property type="evidence" value="ECO:0007669"/>
    <property type="project" value="TreeGrafter"/>
</dbReference>
<dbReference type="EMBL" id="FUHU01000041">
    <property type="protein sequence ID" value="SJM64587.1"/>
    <property type="molecule type" value="Genomic_DNA"/>
</dbReference>
<sequence length="164" mass="18130">MSILRQRPAEESTQLTPTDRAIVDELRSDGRLPNATLAERVGLSPSACHSRVRALRDRGVIRGFTADVDPAALGCAIQALVFVRIHPRARSGLEQFAETLRVRPEVAQLYFLGGSDDFLIHLWARDSNHVRDFVLDALSSSQAVAHTDTKLIFDHHRAVTPTAL</sequence>
<dbReference type="Gene3D" id="3.30.70.920">
    <property type="match status" value="1"/>
</dbReference>
<evidence type="ECO:0000256" key="2">
    <source>
        <dbReference type="ARBA" id="ARBA00023125"/>
    </source>
</evidence>
<dbReference type="InterPro" id="IPR036388">
    <property type="entry name" value="WH-like_DNA-bd_sf"/>
</dbReference>
<gene>
    <name evidence="5" type="ORF">CZ674_09925</name>
</gene>
<dbReference type="PRINTS" id="PR00033">
    <property type="entry name" value="HTHASNC"/>
</dbReference>
<dbReference type="GeneID" id="303173529"/>
<dbReference type="GO" id="GO:0043565">
    <property type="term" value="F:sequence-specific DNA binding"/>
    <property type="evidence" value="ECO:0007669"/>
    <property type="project" value="InterPro"/>
</dbReference>
<protein>
    <submittedName>
        <fullName evidence="5">Transcriptional regulator, AsnC family</fullName>
    </submittedName>
</protein>
<reference evidence="5 6" key="1">
    <citation type="submission" date="2017-02" db="EMBL/GenBank/DDBJ databases">
        <authorList>
            <person name="Peterson S.W."/>
        </authorList>
    </citation>
    <scope>NUCLEOTIDE SEQUENCE [LARGE SCALE GENOMIC DNA]</scope>
    <source>
        <strain evidence="5 6">LMG 22410</strain>
    </source>
</reference>
<dbReference type="InterPro" id="IPR011991">
    <property type="entry name" value="ArsR-like_HTH"/>
</dbReference>
<dbReference type="RefSeq" id="WP_086992393.1">
    <property type="nucleotide sequence ID" value="NZ_FUHU01000041.1"/>
</dbReference>
<evidence type="ECO:0000313" key="6">
    <source>
        <dbReference type="Proteomes" id="UP000195787"/>
    </source>
</evidence>
<dbReference type="InterPro" id="IPR011008">
    <property type="entry name" value="Dimeric_a/b-barrel"/>
</dbReference>
<dbReference type="GO" id="GO:0043200">
    <property type="term" value="P:response to amino acid"/>
    <property type="evidence" value="ECO:0007669"/>
    <property type="project" value="TreeGrafter"/>
</dbReference>
<dbReference type="SUPFAM" id="SSF46785">
    <property type="entry name" value="Winged helix' DNA-binding domain"/>
    <property type="match status" value="1"/>
</dbReference>